<dbReference type="CDD" id="cd04301">
    <property type="entry name" value="NAT_SF"/>
    <property type="match status" value="1"/>
</dbReference>
<dbReference type="Gene3D" id="3.40.630.30">
    <property type="match status" value="1"/>
</dbReference>
<dbReference type="AlphaFoldDB" id="A0AAD4NJY1"/>
<dbReference type="InterPro" id="IPR000182">
    <property type="entry name" value="GNAT_dom"/>
</dbReference>
<feature type="domain" description="N-acetyltransferase" evidence="1">
    <location>
        <begin position="11"/>
        <end position="163"/>
    </location>
</feature>
<protein>
    <submittedName>
        <fullName evidence="2">Acetyltransferase (GNAT) domain-containing protein</fullName>
    </submittedName>
</protein>
<organism evidence="2 3">
    <name type="scientific">Ditylenchus destructor</name>
    <dbReference type="NCBI Taxonomy" id="166010"/>
    <lineage>
        <taxon>Eukaryota</taxon>
        <taxon>Metazoa</taxon>
        <taxon>Ecdysozoa</taxon>
        <taxon>Nematoda</taxon>
        <taxon>Chromadorea</taxon>
        <taxon>Rhabditida</taxon>
        <taxon>Tylenchina</taxon>
        <taxon>Tylenchomorpha</taxon>
        <taxon>Sphaerularioidea</taxon>
        <taxon>Anguinidae</taxon>
        <taxon>Anguininae</taxon>
        <taxon>Ditylenchus</taxon>
    </lineage>
</organism>
<dbReference type="Pfam" id="PF13527">
    <property type="entry name" value="Acetyltransf_9"/>
    <property type="match status" value="1"/>
</dbReference>
<dbReference type="SUPFAM" id="SSF55729">
    <property type="entry name" value="Acyl-CoA N-acyltransferases (Nat)"/>
    <property type="match status" value="1"/>
</dbReference>
<evidence type="ECO:0000313" key="3">
    <source>
        <dbReference type="Proteomes" id="UP001201812"/>
    </source>
</evidence>
<keyword evidence="3" id="KW-1185">Reference proteome</keyword>
<name>A0AAD4NJY1_9BILA</name>
<evidence type="ECO:0000313" key="2">
    <source>
        <dbReference type="EMBL" id="KAI1727944.1"/>
    </source>
</evidence>
<accession>A0AAD4NJY1</accession>
<dbReference type="EMBL" id="JAKKPZ010000001">
    <property type="protein sequence ID" value="KAI1727944.1"/>
    <property type="molecule type" value="Genomic_DNA"/>
</dbReference>
<gene>
    <name evidence="2" type="ORF">DdX_00087</name>
</gene>
<proteinExistence type="predicted"/>
<comment type="caution">
    <text evidence="2">The sequence shown here is derived from an EMBL/GenBank/DDBJ whole genome shotgun (WGS) entry which is preliminary data.</text>
</comment>
<evidence type="ECO:0000259" key="1">
    <source>
        <dbReference type="PROSITE" id="PS51186"/>
    </source>
</evidence>
<dbReference type="Proteomes" id="UP001201812">
    <property type="component" value="Unassembled WGS sequence"/>
</dbReference>
<dbReference type="InterPro" id="IPR016181">
    <property type="entry name" value="Acyl_CoA_acyltransferase"/>
</dbReference>
<dbReference type="GO" id="GO:0016747">
    <property type="term" value="F:acyltransferase activity, transferring groups other than amino-acyl groups"/>
    <property type="evidence" value="ECO:0007669"/>
    <property type="project" value="InterPro"/>
</dbReference>
<sequence>MNKNFNVSGDISIRQSKKEDLEQIIAIHNSAFGGSLEGHIVSSLLRDLPDNKIISIVGSIHGQIVGHVLFSPVSIHSNGTEIGYPHLMGLAPLGVQPTTQSRGVGSALTEAGLVECRRRGVKAVFVLGHPAYYTRFAFEPAIKWSITYDKMESTDAFMVLELQKGFLQEQKLESAILKYSHEFNAAIEKNEQSNKKEEN</sequence>
<reference evidence="2" key="1">
    <citation type="submission" date="2022-01" db="EMBL/GenBank/DDBJ databases">
        <title>Genome Sequence Resource for Two Populations of Ditylenchus destructor, the Migratory Endoparasitic Phytonematode.</title>
        <authorList>
            <person name="Zhang H."/>
            <person name="Lin R."/>
            <person name="Xie B."/>
        </authorList>
    </citation>
    <scope>NUCLEOTIDE SEQUENCE</scope>
    <source>
        <strain evidence="2">BazhouSP</strain>
    </source>
</reference>
<dbReference type="PROSITE" id="PS51186">
    <property type="entry name" value="GNAT"/>
    <property type="match status" value="1"/>
</dbReference>